<evidence type="ECO:0000313" key="1">
    <source>
        <dbReference type="EMBL" id="QBD80965.1"/>
    </source>
</evidence>
<protein>
    <submittedName>
        <fullName evidence="1">Uncharacterized protein</fullName>
    </submittedName>
</protein>
<dbReference type="Proteomes" id="UP000290365">
    <property type="component" value="Chromosome"/>
</dbReference>
<reference evidence="1 2" key="1">
    <citation type="submission" date="2019-01" db="EMBL/GenBank/DDBJ databases">
        <title>Ktedonosporobacter rubrisoli SCAWS-G2.</title>
        <authorList>
            <person name="Huang Y."/>
            <person name="Yan B."/>
        </authorList>
    </citation>
    <scope>NUCLEOTIDE SEQUENCE [LARGE SCALE GENOMIC DNA]</scope>
    <source>
        <strain evidence="1 2">SCAWS-G2</strain>
    </source>
</reference>
<dbReference type="KEGG" id="kbs:EPA93_35355"/>
<sequence length="258" mass="28602">MKHRIFWYSVVAFVVSLLVTGSMLMPGVLLSRAEDSILRSPSIISKGFSLSQPQNVSAAHAMPTPSAVSVAQMSKRVQWYEDGVADSVLSKEPINGSIDMKAAVNTCVQQITTLWHKGMLMPLEQFPKAYTVYAEQRTILDSNKNPALQYWDIGFLPQSSQLSMRKMTISLDAQTGMFLAIRIDVTNAAATVDLANTAEAIAREMNMPGHLLFLDERNLSQLQTAVWKFNDTALLMQLSVEKSDSFVDFAMSMKVQNS</sequence>
<dbReference type="RefSeq" id="WP_129892027.1">
    <property type="nucleotide sequence ID" value="NZ_CP035758.1"/>
</dbReference>
<dbReference type="EMBL" id="CP035758">
    <property type="protein sequence ID" value="QBD80965.1"/>
    <property type="molecule type" value="Genomic_DNA"/>
</dbReference>
<dbReference type="OrthoDB" id="9823652at2"/>
<evidence type="ECO:0000313" key="2">
    <source>
        <dbReference type="Proteomes" id="UP000290365"/>
    </source>
</evidence>
<dbReference type="AlphaFoldDB" id="A0A4P6JZD4"/>
<accession>A0A4P6JZD4</accession>
<gene>
    <name evidence="1" type="ORF">EPA93_35355</name>
</gene>
<organism evidence="1 2">
    <name type="scientific">Ktedonosporobacter rubrisoli</name>
    <dbReference type="NCBI Taxonomy" id="2509675"/>
    <lineage>
        <taxon>Bacteria</taxon>
        <taxon>Bacillati</taxon>
        <taxon>Chloroflexota</taxon>
        <taxon>Ktedonobacteria</taxon>
        <taxon>Ktedonobacterales</taxon>
        <taxon>Ktedonosporobacteraceae</taxon>
        <taxon>Ktedonosporobacter</taxon>
    </lineage>
</organism>
<proteinExistence type="predicted"/>
<keyword evidence="2" id="KW-1185">Reference proteome</keyword>
<name>A0A4P6JZD4_KTERU</name>